<sequence length="183" mass="21254">MKKILLISVLLLFILNSCHISGSFKGLYSYYDKTKKESPDLLLKSSTNICSLTYSSNVYIINGQNLKNCLKQEDKSMVFIWSPKCSSRVCIPLDVVQEYCTKNHITLSIVAEYYDSELMKKVYNIKKPIFGIDTEFYQTDLTDRYLNAFMNDIAQTNYSNKRYLYFEKGVLKNMTDELDLSNL</sequence>
<proteinExistence type="predicted"/>
<protein>
    <recommendedName>
        <fullName evidence="3">AhpC/TSA family protein</fullName>
    </recommendedName>
</protein>
<dbReference type="AlphaFoldDB" id="A0A1M5D8E7"/>
<accession>A0A1M5D8E7</accession>
<gene>
    <name evidence="1" type="ORF">SAMN02787073_2511</name>
</gene>
<evidence type="ECO:0000313" key="2">
    <source>
        <dbReference type="Proteomes" id="UP000184108"/>
    </source>
</evidence>
<dbReference type="RefSeq" id="WP_131327977.1">
    <property type="nucleotide sequence ID" value="NZ_FQVE01000003.1"/>
</dbReference>
<organism evidence="1 2">
    <name type="scientific">Chryseobacterium vrystaatense</name>
    <dbReference type="NCBI Taxonomy" id="307480"/>
    <lineage>
        <taxon>Bacteria</taxon>
        <taxon>Pseudomonadati</taxon>
        <taxon>Bacteroidota</taxon>
        <taxon>Flavobacteriia</taxon>
        <taxon>Flavobacteriales</taxon>
        <taxon>Weeksellaceae</taxon>
        <taxon>Chryseobacterium group</taxon>
        <taxon>Chryseobacterium</taxon>
    </lineage>
</organism>
<evidence type="ECO:0008006" key="3">
    <source>
        <dbReference type="Google" id="ProtNLM"/>
    </source>
</evidence>
<evidence type="ECO:0000313" key="1">
    <source>
        <dbReference type="EMBL" id="SHF63303.1"/>
    </source>
</evidence>
<dbReference type="OrthoDB" id="1377388at2"/>
<reference evidence="2" key="1">
    <citation type="submission" date="2016-11" db="EMBL/GenBank/DDBJ databases">
        <authorList>
            <person name="Varghese N."/>
            <person name="Submissions S."/>
        </authorList>
    </citation>
    <scope>NUCLEOTIDE SEQUENCE [LARGE SCALE GENOMIC DNA]</scope>
    <source>
        <strain evidence="2">YR203</strain>
    </source>
</reference>
<name>A0A1M5D8E7_9FLAO</name>
<dbReference type="Proteomes" id="UP000184108">
    <property type="component" value="Unassembled WGS sequence"/>
</dbReference>
<dbReference type="EMBL" id="FQVE01000003">
    <property type="protein sequence ID" value="SHF63303.1"/>
    <property type="molecule type" value="Genomic_DNA"/>
</dbReference>